<accession>A0A9P1IVS0</accession>
<keyword evidence="2" id="KW-0645">Protease</keyword>
<comment type="caution">
    <text evidence="9">The sequence shown here is derived from an EMBL/GenBank/DDBJ whole genome shotgun (WGS) entry which is preliminary data.</text>
</comment>
<evidence type="ECO:0000256" key="1">
    <source>
        <dbReference type="ARBA" id="ARBA00008455"/>
    </source>
</evidence>
<dbReference type="InterPro" id="IPR000169">
    <property type="entry name" value="Pept_cys_AS"/>
</dbReference>
<dbReference type="AlphaFoldDB" id="A0A9P1IVS0"/>
<dbReference type="EMBL" id="CANHGI010000005">
    <property type="protein sequence ID" value="CAI5452132.1"/>
    <property type="molecule type" value="Genomic_DNA"/>
</dbReference>
<evidence type="ECO:0000259" key="7">
    <source>
        <dbReference type="SMART" id="SM00645"/>
    </source>
</evidence>
<dbReference type="InterPro" id="IPR013201">
    <property type="entry name" value="Prot_inhib_I29"/>
</dbReference>
<dbReference type="OrthoDB" id="10253408at2759"/>
<dbReference type="SMART" id="SM00645">
    <property type="entry name" value="Pept_C1"/>
    <property type="match status" value="1"/>
</dbReference>
<gene>
    <name evidence="9" type="ORF">CAMP_LOCUS14769</name>
</gene>
<dbReference type="InterPro" id="IPR039417">
    <property type="entry name" value="Peptidase_C1A_papain-like"/>
</dbReference>
<evidence type="ECO:0000256" key="4">
    <source>
        <dbReference type="ARBA" id="ARBA00022807"/>
    </source>
</evidence>
<dbReference type="SMART" id="SM00848">
    <property type="entry name" value="Inhibitor_I29"/>
    <property type="match status" value="1"/>
</dbReference>
<dbReference type="CDD" id="cd02248">
    <property type="entry name" value="Peptidase_C1A"/>
    <property type="match status" value="1"/>
</dbReference>
<keyword evidence="6" id="KW-1015">Disulfide bond</keyword>
<evidence type="ECO:0000256" key="2">
    <source>
        <dbReference type="ARBA" id="ARBA00022670"/>
    </source>
</evidence>
<dbReference type="SUPFAM" id="SSF54001">
    <property type="entry name" value="Cysteine proteinases"/>
    <property type="match status" value="1"/>
</dbReference>
<dbReference type="Pfam" id="PF00112">
    <property type="entry name" value="Peptidase_C1"/>
    <property type="match status" value="1"/>
</dbReference>
<dbReference type="InterPro" id="IPR013128">
    <property type="entry name" value="Peptidase_C1A"/>
</dbReference>
<name>A0A9P1IVS0_9PELO</name>
<evidence type="ECO:0000259" key="8">
    <source>
        <dbReference type="SMART" id="SM00848"/>
    </source>
</evidence>
<keyword evidence="3" id="KW-0378">Hydrolase</keyword>
<feature type="domain" description="Cathepsin propeptide inhibitor" evidence="8">
    <location>
        <begin position="41"/>
        <end position="101"/>
    </location>
</feature>
<sequence length="379" mass="43236">MILVILLFGVVSGSLLKNVPKREMFDVTIDRNHPEKVLKDFEDFIIKYQRNYTSAAEKSRRLGHFARKHNRLQKLRQNASLAGTNVTFGLNHFADWTREEFEGMLSHVPPPSENEKLPDYSKIHNSTNIRSKRSSIPENYDLREATINDAPLIGRIKNQGSCGCCWAFAVTALTETVYTLKNYKHRSLSDQEICDCGISGKTPGCVGGDPHYGLRYASQLGQTAQSVYPYVDGRANKTGQCRLKKTKRYLDEYDFKTKSINKRGAEKKIMEHLVDHNIPVAVYFRVGEDFENYESGILESQGCDKTKAPIWHSGAIVGFGTSYRSSGRTVKYWILRNSWDDDWGEKGYIRVVRGIDWCDIEKDAVTAVLNKKSSRYDYD</sequence>
<protein>
    <submittedName>
        <fullName evidence="9">Uncharacterized protein</fullName>
    </submittedName>
</protein>
<dbReference type="PROSITE" id="PS00640">
    <property type="entry name" value="THIOL_PROTEASE_ASN"/>
    <property type="match status" value="1"/>
</dbReference>
<keyword evidence="4" id="KW-0788">Thiol protease</keyword>
<evidence type="ECO:0000313" key="9">
    <source>
        <dbReference type="EMBL" id="CAI5452132.1"/>
    </source>
</evidence>
<reference evidence="9" key="1">
    <citation type="submission" date="2022-11" db="EMBL/GenBank/DDBJ databases">
        <authorList>
            <person name="Kikuchi T."/>
        </authorList>
    </citation>
    <scope>NUCLEOTIDE SEQUENCE</scope>
    <source>
        <strain evidence="9">PS1010</strain>
    </source>
</reference>
<dbReference type="InterPro" id="IPR038765">
    <property type="entry name" value="Papain-like_cys_pep_sf"/>
</dbReference>
<organism evidence="9 10">
    <name type="scientific">Caenorhabditis angaria</name>
    <dbReference type="NCBI Taxonomy" id="860376"/>
    <lineage>
        <taxon>Eukaryota</taxon>
        <taxon>Metazoa</taxon>
        <taxon>Ecdysozoa</taxon>
        <taxon>Nematoda</taxon>
        <taxon>Chromadorea</taxon>
        <taxon>Rhabditida</taxon>
        <taxon>Rhabditina</taxon>
        <taxon>Rhabditomorpha</taxon>
        <taxon>Rhabditoidea</taxon>
        <taxon>Rhabditidae</taxon>
        <taxon>Peloderinae</taxon>
        <taxon>Caenorhabditis</taxon>
    </lineage>
</organism>
<dbReference type="Proteomes" id="UP001152747">
    <property type="component" value="Unassembled WGS sequence"/>
</dbReference>
<dbReference type="PANTHER" id="PTHR12411">
    <property type="entry name" value="CYSTEINE PROTEASE FAMILY C1-RELATED"/>
    <property type="match status" value="1"/>
</dbReference>
<dbReference type="FunFam" id="3.90.70.10:FF:000103">
    <property type="entry name" value="Hypothetical LOC496748"/>
    <property type="match status" value="1"/>
</dbReference>
<dbReference type="GO" id="GO:0008234">
    <property type="term" value="F:cysteine-type peptidase activity"/>
    <property type="evidence" value="ECO:0007669"/>
    <property type="project" value="UniProtKB-KW"/>
</dbReference>
<dbReference type="PROSITE" id="PS00139">
    <property type="entry name" value="THIOL_PROTEASE_CYS"/>
    <property type="match status" value="1"/>
</dbReference>
<dbReference type="InterPro" id="IPR025661">
    <property type="entry name" value="Pept_asp_AS"/>
</dbReference>
<dbReference type="PRINTS" id="PR00705">
    <property type="entry name" value="PAPAIN"/>
</dbReference>
<dbReference type="Gene3D" id="3.90.70.10">
    <property type="entry name" value="Cysteine proteinases"/>
    <property type="match status" value="1"/>
</dbReference>
<evidence type="ECO:0000256" key="5">
    <source>
        <dbReference type="ARBA" id="ARBA00023145"/>
    </source>
</evidence>
<evidence type="ECO:0000256" key="3">
    <source>
        <dbReference type="ARBA" id="ARBA00022801"/>
    </source>
</evidence>
<proteinExistence type="inferred from homology"/>
<evidence type="ECO:0000313" key="10">
    <source>
        <dbReference type="Proteomes" id="UP001152747"/>
    </source>
</evidence>
<evidence type="ECO:0000256" key="6">
    <source>
        <dbReference type="ARBA" id="ARBA00023157"/>
    </source>
</evidence>
<keyword evidence="10" id="KW-1185">Reference proteome</keyword>
<dbReference type="Pfam" id="PF08246">
    <property type="entry name" value="Inhibitor_I29"/>
    <property type="match status" value="1"/>
</dbReference>
<keyword evidence="5" id="KW-0865">Zymogen</keyword>
<feature type="domain" description="Peptidase C1A papain C-terminal" evidence="7">
    <location>
        <begin position="136"/>
        <end position="368"/>
    </location>
</feature>
<dbReference type="GO" id="GO:0006508">
    <property type="term" value="P:proteolysis"/>
    <property type="evidence" value="ECO:0007669"/>
    <property type="project" value="UniProtKB-KW"/>
</dbReference>
<dbReference type="InterPro" id="IPR000668">
    <property type="entry name" value="Peptidase_C1A_C"/>
</dbReference>
<comment type="similarity">
    <text evidence="1">Belongs to the peptidase C1 family.</text>
</comment>